<feature type="compositionally biased region" description="Basic and acidic residues" evidence="1">
    <location>
        <begin position="903"/>
        <end position="941"/>
    </location>
</feature>
<feature type="region of interest" description="Disordered" evidence="1">
    <location>
        <begin position="665"/>
        <end position="700"/>
    </location>
</feature>
<gene>
    <name evidence="2" type="ORF">PoB_004941200</name>
</gene>
<feature type="compositionally biased region" description="Basic residues" evidence="1">
    <location>
        <begin position="2316"/>
        <end position="2332"/>
    </location>
</feature>
<feature type="region of interest" description="Disordered" evidence="1">
    <location>
        <begin position="211"/>
        <end position="288"/>
    </location>
</feature>
<feature type="compositionally biased region" description="Basic and acidic residues" evidence="1">
    <location>
        <begin position="230"/>
        <end position="249"/>
    </location>
</feature>
<feature type="compositionally biased region" description="Basic and acidic residues" evidence="1">
    <location>
        <begin position="3329"/>
        <end position="3338"/>
    </location>
</feature>
<feature type="compositionally biased region" description="Basic and acidic residues" evidence="1">
    <location>
        <begin position="665"/>
        <end position="683"/>
    </location>
</feature>
<feature type="region of interest" description="Disordered" evidence="1">
    <location>
        <begin position="2519"/>
        <end position="2543"/>
    </location>
</feature>
<feature type="region of interest" description="Disordered" evidence="1">
    <location>
        <begin position="1694"/>
        <end position="1741"/>
    </location>
</feature>
<comment type="caution">
    <text evidence="2">The sequence shown here is derived from an EMBL/GenBank/DDBJ whole genome shotgun (WGS) entry which is preliminary data.</text>
</comment>
<feature type="region of interest" description="Disordered" evidence="1">
    <location>
        <begin position="722"/>
        <end position="787"/>
    </location>
</feature>
<feature type="compositionally biased region" description="Basic and acidic residues" evidence="1">
    <location>
        <begin position="2266"/>
        <end position="2276"/>
    </location>
</feature>
<feature type="compositionally biased region" description="Polar residues" evidence="1">
    <location>
        <begin position="3356"/>
        <end position="3369"/>
    </location>
</feature>
<feature type="compositionally biased region" description="Basic and acidic residues" evidence="1">
    <location>
        <begin position="1793"/>
        <end position="1802"/>
    </location>
</feature>
<dbReference type="EMBL" id="BLXT01005456">
    <property type="protein sequence ID" value="GFO22907.1"/>
    <property type="molecule type" value="Genomic_DNA"/>
</dbReference>
<feature type="region of interest" description="Disordered" evidence="1">
    <location>
        <begin position="2309"/>
        <end position="2370"/>
    </location>
</feature>
<feature type="compositionally biased region" description="Basic and acidic residues" evidence="1">
    <location>
        <begin position="2693"/>
        <end position="2712"/>
    </location>
</feature>
<feature type="compositionally biased region" description="Acidic residues" evidence="1">
    <location>
        <begin position="986"/>
        <end position="997"/>
    </location>
</feature>
<feature type="compositionally biased region" description="Acidic residues" evidence="1">
    <location>
        <begin position="220"/>
        <end position="229"/>
    </location>
</feature>
<evidence type="ECO:0000313" key="3">
    <source>
        <dbReference type="Proteomes" id="UP000735302"/>
    </source>
</evidence>
<feature type="compositionally biased region" description="Low complexity" evidence="1">
    <location>
        <begin position="1942"/>
        <end position="1957"/>
    </location>
</feature>
<feature type="compositionally biased region" description="Basic residues" evidence="1">
    <location>
        <begin position="1176"/>
        <end position="1187"/>
    </location>
</feature>
<feature type="region of interest" description="Disordered" evidence="1">
    <location>
        <begin position="2393"/>
        <end position="2457"/>
    </location>
</feature>
<sequence length="3426" mass="390492">MKRNWVRFCEHILQNDWKPEAVGERTQPVQGHARFGSVPVLRCESSKAGVKCLRLDKTGKWVECKERRARSHSPKKTVYQDGGKATEVAKEERAEVKMPTQSDCEAHILSHMKCNCAACMEFACRWRRHLKDEMRSHALHRAEVKPKARRWTYKIGGVTRPCPKFHKDIPCADDGSDCESTVKKWPYVGSPQVNWWFGNYVPSDDSSDDLAVYSSSCSSDESDGDESDDTICRETRRGNGRNRDGRDECDASSSDQSTSDETPERDAGTLHITDLSSENKDVSPAKSREIISTPKRYSKTTITDEDRKKLRKFLWSNNADTSPKRCAEYWEGRSKSTRRLKQGIVCKTPGKPRRALKLTSNLDEFEQVAMEGTMSNGALTDHFRSVICTNPASRMLRMGRFLDCSSGGMRAWKLREKNRLRMKELFRNRQKCFEPKSSFTSCAEREKKKKAGSGADTDESCRETDSETEAFPRHHRDRSENHKGKKEKTKKSKANGRETSKSMSHKEVALEENDTTEEFRRNEENAHQKNHRNVERNMDEKMSERNISSIWNNFKKALKNNKRRKTIPSNATSHRYREITPHRDNSETASETSKFLKKYCVGSTILNKTSPVSSPKRFLQKDDLGFYHIGSQTKLDLTKSQFSHRLVGGYKSKFLRKMGWDNCESYKSDESSEGEPLHTEHQFSSRVKQTSPGMDGEDEADPSMYKTIKIIEGNSFWDGTWLKPEKSEKRAKRQNGADNEEKNQSKIEEQNFLRLQPTTGKVKRSKTAKVHGLSKEKHNFGDMDLSVNNSPVTNAHKKHRSFLADLVDGSTDEFHKDSYYTITNNDRSSQIQPKAEKRKEGPGDIDGKKENGSSEERENDSATGLRLRYGSPPPSSPDTQTRSRYIGQPAPHPQSRHASAQQLDKDRVLWSPWEEDRVSLEAGNTRDRREIGSAKTFERDSHSKRHSQAEGARYVESDDKKGKARSVSSKCSGKRDSRQDLKTESSEADDESDDEDFQTCYGDLDHDYVLTSKWASAKWLEKHKDIHQRRSRVSKCRQPSCKFDNLLPSGVEYVSVARTDADFGLRDQREAKINARNRSMNQRKSPLDETKNCLPLFDRKFSKAKKNSTSPHSRSPGRRRSGPKKRRNSADDDATQSNRSLDRDFRGSRYSNRTFSDKLRLSWDPSFFNVGDRSSSRKQKRSSRKSHQYGSIDSIQIKDGFFPHQRSTYSEFPRLWNRDDHLSREASEKIRNFEPSGSPVKSIASQSHEKERIYQESGKSIDGLKLGDTVHGDYNRTSVKPYGDSTFPNKSSTKTVHVKDAIEVQGPMSQDTERNTLIEINIYGPLEGEPKVEKVDTRSRATQSIAIRSSTATLKDEPLPTDEEEGEHKPSTESGTDSLTNESKKSYGYIGEYKDQDESTNHPIISRAHPNGQQNKSLTKSHKTDKDAKYEVQAGPDNTYLNILRAYTTPYSKSLTATEILDFDKKDAALHYSEQGSKVRTNPKMTNENIVWKSKHEEENVGDKNYIDSQKPKLLQALRDKTITFCSDDLRKNNRDTSKNNEKASRNNGNVQKSTKNDSFKGNKGKQNLGKSVSSSKRINELKPRSRSLSVTRSNDKSFARVRSSIYPFHYESTSKHFGVTGNSGKKSQAKSATNKKQLNARKPSSGKISKYPETIWHKYAREERENQNWSNKILETKYRRARSLSLSREIQNSVGLPRRDRDKEGAEALDHPSKERDELNDMSHEKILGKDGALKESKPGTSSNLAFGKFKSNASKFKNPNLINVKVDTADFTGWAPSAGYQNNSRTAPQTDSREGKPENKIWQHSSVDRVWPIAGRRVPNNKEMVSSLPTAKMVDEPVPKRPSSYCSRSFSFICDESSHTEDNSADDVDNYSEEKHRLHRHKRSSSMRSSRRSRSRYKNKYYTLLRQPNIEPTTYSHKRDRYYSSRGRSRSSCNFLGDKSLASPYTSSSSSTETSAPIEHSFKSNMASTRNRYRPSRPSRRRHKRFAITLPPNTSEIESENWFSTKGIPPFLKFEVENCSKSIKDTPLRQHKSMALDHQHSGIKFFNDRPLARTDQIPYNSYPRIGALSSDDESPANQLLPIGDFRCSSKNHAFRASNRILQESQPSNETQWGDRHISLMGDCSEEHIDHSWRRMSRIEARTKDLEGSMSELKLNFGDIESRLDKVNVIQRNYFTKAEKAIDVVRGRHRKSRNRSRNRSRNSRRGILARLSSSDLDDPETLVGINDARQRLESESSSPCPQQHQAMPKLIRQGTFTRDSSGRIYSDRQGEEFVDKLPSAPTSSRDACDEVNCNQEIERAWLHHNRVQFAGKPASRSRSRNNSGKVRKVKKLSAPVKNYPSDPIIKTSIQDEDISNNHNQESNEHIRNEQNECFQSERVELKRRADMNGCSESFNRNLDHSSKPQKEAHKLRSHPKNVDLSPTCFTTPKMEDRSCNNSNHQQSRDHSNHQRPGDQRKQQLLTWSRILAAHQTAPKNRCSLCGSEADLSKDLWSDATDDEYDDCLRKTKSSLRKVTHTRKDKDHAQVMFNDSSSRPSEDKDVQHAKNKIVKLSHWIKQDSNKDHKSQPDRFCLCSIKDSHSKNNAYKNFARDRIPKRTVKITPKISKAFVNTKRSLSQIYAGPAQSFSKQKNRIVKSMRKRLWLLQQLAKTTKSQSTSKENHETKRPKASSRFKMRNRKVHRYKKRRAYTSSYRDRARKDKSSPIVQEHKKSQKLDRTWHEYLIAKGEESNESSKTCDLLKPRFSSEDGSLTKDATVSTDIDSDKANTKTEQSPRHLSKQLHVHLPSVPESINSSSEISLLNSSAKSHRNGSRSQGNQYQDRSDGPTKETFELLRYTQRDGNNFDIERLNISPLTYNLASPPPPPSSPTDFVYNWENSAIETNSNTTVNNGQRQNLTPSPLSPAPYQRDILRASPVQESLDCRKISGCSLLTADGGCGNLSNYFLQPDDHRAKPLTLNSQIKEQLGLEEASTEKICGVIPGRHRFLSTVCRDEAIMGCGYFTTPREKPQNFDTSDPYIEDIDTSCIPPLSSPRSSSSLSSQHQLELLESLQRSDQLIYNYKINGAAQELDLNSARCSEKHSALQRKTLLPAMDKALPDWSRGLKKTLNSGVSTPRLKGTHKTDSFTQNRRSSSRNGVISNRNRRSRSPYLNVLGRASPNQYQSNFLRSMLLENDMRLSERCDTFHNQTNLQNKKIKNSKINGDFQTRLTSKESKEYIAPKDSYWLSRRSPADENTKLKGSCGDMASSTEWDGAFKRVAAPFNEQSGISREIKLHSLSSPSCRRTSNRLQCSTHRVRFAEPVSHAQSRLDLSDDLIPKTAPNSPQTAADDSGRSVRRTETWENTTRVFSKLSEYSKAATSRRPQSANALTSGRPRDETNLTRLPILPPSCRRMRRESGDSRSLPGTSRRSDDSGCETGGDLDTDTSF</sequence>
<evidence type="ECO:0000313" key="2">
    <source>
        <dbReference type="EMBL" id="GFO22907.1"/>
    </source>
</evidence>
<feature type="compositionally biased region" description="Basic and acidic residues" evidence="1">
    <location>
        <begin position="495"/>
        <end position="509"/>
    </location>
</feature>
<feature type="region of interest" description="Disordered" evidence="1">
    <location>
        <begin position="1615"/>
        <end position="1649"/>
    </location>
</feature>
<feature type="compositionally biased region" description="Basic and acidic residues" evidence="1">
    <location>
        <begin position="834"/>
        <end position="860"/>
    </location>
</feature>
<organism evidence="2 3">
    <name type="scientific">Plakobranchus ocellatus</name>
    <dbReference type="NCBI Taxonomy" id="259542"/>
    <lineage>
        <taxon>Eukaryota</taxon>
        <taxon>Metazoa</taxon>
        <taxon>Spiralia</taxon>
        <taxon>Lophotrochozoa</taxon>
        <taxon>Mollusca</taxon>
        <taxon>Gastropoda</taxon>
        <taxon>Heterobranchia</taxon>
        <taxon>Euthyneura</taxon>
        <taxon>Panpulmonata</taxon>
        <taxon>Sacoglossa</taxon>
        <taxon>Placobranchoidea</taxon>
        <taxon>Plakobranchidae</taxon>
        <taxon>Plakobranchus</taxon>
    </lineage>
</organism>
<feature type="compositionally biased region" description="Basic residues" evidence="1">
    <location>
        <begin position="483"/>
        <end position="494"/>
    </location>
</feature>
<accession>A0AAV4BV52</accession>
<feature type="compositionally biased region" description="Basic and acidic residues" evidence="1">
    <location>
        <begin position="2398"/>
        <end position="2411"/>
    </location>
</feature>
<feature type="compositionally biased region" description="Basic residues" evidence="1">
    <location>
        <begin position="1973"/>
        <end position="1985"/>
    </location>
</feature>
<feature type="region of interest" description="Disordered" evidence="1">
    <location>
        <begin position="2259"/>
        <end position="2288"/>
    </location>
</feature>
<feature type="compositionally biased region" description="Basic and acidic residues" evidence="1">
    <location>
        <begin position="517"/>
        <end position="531"/>
    </location>
</feature>
<feature type="compositionally biased region" description="Basic residues" evidence="1">
    <location>
        <begin position="1879"/>
        <end position="1901"/>
    </location>
</feature>
<feature type="compositionally biased region" description="Basic residues" evidence="1">
    <location>
        <begin position="2188"/>
        <end position="2205"/>
    </location>
</feature>
<feature type="compositionally biased region" description="Basic and acidic residues" evidence="1">
    <location>
        <begin position="2443"/>
        <end position="2457"/>
    </location>
</feature>
<evidence type="ECO:0000256" key="1">
    <source>
        <dbReference type="SAM" id="MobiDB-lite"/>
    </source>
</evidence>
<feature type="compositionally biased region" description="Polar residues" evidence="1">
    <location>
        <begin position="1781"/>
        <end position="1792"/>
    </location>
</feature>
<feature type="region of interest" description="Disordered" evidence="1">
    <location>
        <begin position="1170"/>
        <end position="1190"/>
    </location>
</feature>
<feature type="compositionally biased region" description="Basic and acidic residues" evidence="1">
    <location>
        <begin position="2762"/>
        <end position="2774"/>
    </location>
</feature>
<feature type="compositionally biased region" description="Basic and acidic residues" evidence="1">
    <location>
        <begin position="1530"/>
        <end position="1545"/>
    </location>
</feature>
<feature type="compositionally biased region" description="Basic and acidic residues" evidence="1">
    <location>
        <begin position="277"/>
        <end position="288"/>
    </location>
</feature>
<feature type="compositionally biased region" description="Polar residues" evidence="1">
    <location>
        <begin position="821"/>
        <end position="832"/>
    </location>
</feature>
<feature type="region of interest" description="Disordered" evidence="1">
    <location>
        <begin position="2187"/>
        <end position="2212"/>
    </location>
</feature>
<feature type="compositionally biased region" description="Polar residues" evidence="1">
    <location>
        <begin position="1372"/>
        <end position="1381"/>
    </location>
</feature>
<feature type="region of interest" description="Disordered" evidence="1">
    <location>
        <begin position="821"/>
        <end position="997"/>
    </location>
</feature>
<feature type="compositionally biased region" description="Basic residues" evidence="1">
    <location>
        <begin position="2667"/>
        <end position="2688"/>
    </location>
</feature>
<feature type="region of interest" description="Disordered" evidence="1">
    <location>
        <begin position="2883"/>
        <end position="2904"/>
    </location>
</feature>
<keyword evidence="3" id="KW-1185">Reference proteome</keyword>
<name>A0AAV4BV52_9GAST</name>
<feature type="compositionally biased region" description="Polar residues" evidence="1">
    <location>
        <begin position="3124"/>
        <end position="3140"/>
    </location>
</feature>
<proteinExistence type="predicted"/>
<feature type="region of interest" description="Disordered" evidence="1">
    <location>
        <begin position="1530"/>
        <end position="1597"/>
    </location>
</feature>
<feature type="region of interest" description="Disordered" evidence="1">
    <location>
        <begin position="443"/>
        <end position="531"/>
    </location>
</feature>
<reference evidence="2 3" key="1">
    <citation type="journal article" date="2021" name="Elife">
        <title>Chloroplast acquisition without the gene transfer in kleptoplastic sea slugs, Plakobranchus ocellatus.</title>
        <authorList>
            <person name="Maeda T."/>
            <person name="Takahashi S."/>
            <person name="Yoshida T."/>
            <person name="Shimamura S."/>
            <person name="Takaki Y."/>
            <person name="Nagai Y."/>
            <person name="Toyoda A."/>
            <person name="Suzuki Y."/>
            <person name="Arimoto A."/>
            <person name="Ishii H."/>
            <person name="Satoh N."/>
            <person name="Nishiyama T."/>
            <person name="Hasebe M."/>
            <person name="Maruyama T."/>
            <person name="Minagawa J."/>
            <person name="Obokata J."/>
            <person name="Shigenobu S."/>
        </authorList>
    </citation>
    <scope>NUCLEOTIDE SEQUENCE [LARGE SCALE GENOMIC DNA]</scope>
</reference>
<feature type="region of interest" description="Disordered" evidence="1">
    <location>
        <begin position="1100"/>
        <end position="1148"/>
    </location>
</feature>
<feature type="region of interest" description="Disordered" evidence="1">
    <location>
        <begin position="2730"/>
        <end position="2827"/>
    </location>
</feature>
<feature type="compositionally biased region" description="Polar residues" evidence="1">
    <location>
        <begin position="2883"/>
        <end position="2899"/>
    </location>
</feature>
<dbReference type="Proteomes" id="UP000735302">
    <property type="component" value="Unassembled WGS sequence"/>
</dbReference>
<feature type="compositionally biased region" description="Polar residues" evidence="1">
    <location>
        <begin position="2747"/>
        <end position="2760"/>
    </location>
</feature>
<feature type="compositionally biased region" description="Basic and acidic residues" evidence="1">
    <location>
        <begin position="739"/>
        <end position="751"/>
    </location>
</feature>
<feature type="region of interest" description="Disordered" evidence="1">
    <location>
        <begin position="1776"/>
        <end position="1802"/>
    </location>
</feature>
<feature type="region of interest" description="Disordered" evidence="1">
    <location>
        <begin position="3312"/>
        <end position="3338"/>
    </location>
</feature>
<feature type="compositionally biased region" description="Basic and acidic residues" evidence="1">
    <location>
        <begin position="973"/>
        <end position="985"/>
    </location>
</feature>
<feature type="region of interest" description="Disordered" evidence="1">
    <location>
        <begin position="1860"/>
        <end position="1985"/>
    </location>
</feature>
<feature type="compositionally biased region" description="Polar residues" evidence="1">
    <location>
        <begin position="251"/>
        <end position="260"/>
    </location>
</feature>
<feature type="compositionally biased region" description="Basic residues" evidence="1">
    <location>
        <begin position="1115"/>
        <end position="1127"/>
    </location>
</feature>
<feature type="region of interest" description="Disordered" evidence="1">
    <location>
        <begin position="3353"/>
        <end position="3426"/>
    </location>
</feature>
<feature type="compositionally biased region" description="Polar residues" evidence="1">
    <location>
        <begin position="1565"/>
        <end position="1577"/>
    </location>
</feature>
<feature type="compositionally biased region" description="Polar residues" evidence="1">
    <location>
        <begin position="2649"/>
        <end position="2658"/>
    </location>
</feature>
<feature type="region of interest" description="Disordered" evidence="1">
    <location>
        <begin position="1331"/>
        <end position="1433"/>
    </location>
</feature>
<feature type="region of interest" description="Disordered" evidence="1">
    <location>
        <begin position="3106"/>
        <end position="3151"/>
    </location>
</feature>
<feature type="compositionally biased region" description="Polar residues" evidence="1">
    <location>
        <begin position="1340"/>
        <end position="1353"/>
    </location>
</feature>
<feature type="compositionally biased region" description="Basic and acidic residues" evidence="1">
    <location>
        <begin position="1698"/>
        <end position="1739"/>
    </location>
</feature>
<protein>
    <submittedName>
        <fullName evidence="2">Uncharacterized protein</fullName>
    </submittedName>
</protein>
<feature type="region of interest" description="Disordered" evidence="1">
    <location>
        <begin position="2649"/>
        <end position="2712"/>
    </location>
</feature>
<feature type="compositionally biased region" description="Polar residues" evidence="1">
    <location>
        <begin position="1621"/>
        <end position="1638"/>
    </location>
</feature>
<feature type="compositionally biased region" description="Low complexity" evidence="1">
    <location>
        <begin position="2790"/>
        <end position="2804"/>
    </location>
</feature>